<dbReference type="RefSeq" id="WP_023613664.1">
    <property type="nucleotide sequence ID" value="NZ_BAUW01000058.1"/>
</dbReference>
<reference evidence="1 2" key="1">
    <citation type="submission" date="2013-12" db="EMBL/GenBank/DDBJ databases">
        <title>NBRP : Genome information of microbial organism related human and environment.</title>
        <authorList>
            <person name="Hattori M."/>
            <person name="Oshima K."/>
            <person name="Inaba H."/>
            <person name="Suda W."/>
            <person name="Sakamoto M."/>
            <person name="Iino T."/>
            <person name="Kitahara M."/>
            <person name="Oshida Y."/>
            <person name="Iida T."/>
            <person name="Kudo T."/>
            <person name="Itoh T."/>
            <person name="Ahmed I."/>
            <person name="Ohkuma M."/>
        </authorList>
    </citation>
    <scope>NUCLEOTIDE SEQUENCE [LARGE SCALE GENOMIC DNA]</scope>
    <source>
        <strain evidence="1 2">JCM 21738</strain>
    </source>
</reference>
<dbReference type="EMBL" id="BAUW01000058">
    <property type="protein sequence ID" value="GAE46939.1"/>
    <property type="molecule type" value="Genomic_DNA"/>
</dbReference>
<gene>
    <name evidence="1" type="ORF">JCM21738_3872</name>
</gene>
<evidence type="ECO:0000313" key="2">
    <source>
        <dbReference type="Proteomes" id="UP000018949"/>
    </source>
</evidence>
<dbReference type="Proteomes" id="UP000018949">
    <property type="component" value="Unassembled WGS sequence"/>
</dbReference>
<name>W4RTI7_9BACI</name>
<dbReference type="SUPFAM" id="SSF53756">
    <property type="entry name" value="UDP-Glycosyltransferase/glycogen phosphorylase"/>
    <property type="match status" value="1"/>
</dbReference>
<accession>W4RTI7</accession>
<dbReference type="eggNOG" id="COG0438">
    <property type="taxonomic scope" value="Bacteria"/>
</dbReference>
<proteinExistence type="predicted"/>
<comment type="caution">
    <text evidence="1">The sequence shown here is derived from an EMBL/GenBank/DDBJ whole genome shotgun (WGS) entry which is preliminary data.</text>
</comment>
<keyword evidence="2" id="KW-1185">Reference proteome</keyword>
<organism evidence="1 2">
    <name type="scientific">Mesobacillus boroniphilus JCM 21738</name>
    <dbReference type="NCBI Taxonomy" id="1294265"/>
    <lineage>
        <taxon>Bacteria</taxon>
        <taxon>Bacillati</taxon>
        <taxon>Bacillota</taxon>
        <taxon>Bacilli</taxon>
        <taxon>Bacillales</taxon>
        <taxon>Bacillaceae</taxon>
        <taxon>Mesobacillus</taxon>
    </lineage>
</organism>
<evidence type="ECO:0008006" key="3">
    <source>
        <dbReference type="Google" id="ProtNLM"/>
    </source>
</evidence>
<protein>
    <recommendedName>
        <fullName evidence="3">Glycosyltransferase</fullName>
    </recommendedName>
</protein>
<dbReference type="AlphaFoldDB" id="W4RTI7"/>
<dbReference type="Gene3D" id="3.40.50.2000">
    <property type="entry name" value="Glycogen Phosphorylase B"/>
    <property type="match status" value="1"/>
</dbReference>
<evidence type="ECO:0000313" key="1">
    <source>
        <dbReference type="EMBL" id="GAE46939.1"/>
    </source>
</evidence>
<sequence>MNIVVMTGSYHPKYSANSRCLGNIVEELENNHHITVISNDPSENNSRGQYRNHDIVRVSSLRQKKRKKIEKKINSSTGIKKTFWKQLLTFNKVIHVSKTLVSKYTVEYELVEEYLHALNSIEDKIDVIIPACNPIESILAAQKYNSSKLDTIKIIPFLFDKYSTSKTAHWFDFNRSLKMKNHLHLEKRMIEQSNAILTYFSWADHIKKHFAQFEKKITYVEHPLIKETDDITENNVIAQSEEISIVYAGGLSRKIRHPQYTIDLLKEIIDVNQSVMVHLFITGDCNQIVNEQIKGYSANIVNHGTVTSKEAINAMKGASYLLLIGNDDISQMQSKVYEYMSCGRPIILLYKHSEDPIIKVLEKYPYVCMLKQDEQLLESNKKTLVSFIESNRNSYVNFNDIKKIYYDSTPEYIANKLIKVINENNGGETQIDNTYHASL</sequence>